<accession>A0A150JEM2</accession>
<sequence>MLGDTVQVMALPLLLLDIYNSAKVMGFVVIFIVAFEISIRPFIGVIADRKNRKKLMIYSDFISGALCIDLTLLAYITTLNLAVILIYLVF</sequence>
<name>A0A150JF59_9EURY</name>
<dbReference type="InterPro" id="IPR036259">
    <property type="entry name" value="MFS_trans_sf"/>
</dbReference>
<accession>A0A150JF59</accession>
<reference evidence="1" key="1">
    <citation type="journal article" date="2016" name="ISME J.">
        <title>Chasing the elusive Euryarchaeota class WSA2: genomes reveal a uniquely fastidious methyl-reducing methanogen.</title>
        <authorList>
            <person name="Nobu M.K."/>
            <person name="Narihiro T."/>
            <person name="Kuroda K."/>
            <person name="Mei R."/>
            <person name="Liu W.T."/>
        </authorList>
    </citation>
    <scope>NUCLEOTIDE SEQUENCE [LARGE SCALE GENOMIC DNA]</scope>
    <source>
        <strain evidence="1">ADurb1213_Bin02801</strain>
    </source>
</reference>
<dbReference type="AlphaFoldDB" id="A0A150JF59"/>
<dbReference type="EMBL" id="LNJE01000030">
    <property type="protein sequence ID" value="KYC55876.1"/>
    <property type="molecule type" value="Genomic_DNA"/>
</dbReference>
<dbReference type="SUPFAM" id="SSF103473">
    <property type="entry name" value="MFS general substrate transporter"/>
    <property type="match status" value="1"/>
</dbReference>
<proteinExistence type="predicted"/>
<protein>
    <submittedName>
        <fullName evidence="1">Uncharacterized protein</fullName>
    </submittedName>
</protein>
<dbReference type="Gene3D" id="1.20.1250.20">
    <property type="entry name" value="MFS general substrate transporter like domains"/>
    <property type="match status" value="1"/>
</dbReference>
<evidence type="ECO:0000313" key="1">
    <source>
        <dbReference type="EMBL" id="KYC55876.1"/>
    </source>
</evidence>
<gene>
    <name evidence="1" type="ORF">APG09_01534</name>
</gene>
<comment type="caution">
    <text evidence="1">The sequence shown here is derived from an EMBL/GenBank/DDBJ whole genome shotgun (WGS) entry which is preliminary data.</text>
</comment>
<organism evidence="1">
    <name type="scientific">Candidatus Methanofastidiosum methylothiophilum</name>
    <dbReference type="NCBI Taxonomy" id="1705564"/>
    <lineage>
        <taxon>Archaea</taxon>
        <taxon>Methanobacteriati</taxon>
        <taxon>Methanobacteriota</taxon>
        <taxon>Stenosarchaea group</taxon>
        <taxon>Candidatus Methanofastidiosia</taxon>
        <taxon>Candidatus Methanofastidiosales</taxon>
        <taxon>Candidatus Methanofastidiosaceae</taxon>
        <taxon>Candidatus Methanofastidiosum</taxon>
    </lineage>
</organism>